<evidence type="ECO:0000256" key="2">
    <source>
        <dbReference type="ARBA" id="ARBA00022723"/>
    </source>
</evidence>
<proteinExistence type="inferred from homology"/>
<comment type="similarity">
    <text evidence="1">Belongs to the sulfatase family.</text>
</comment>
<reference evidence="8" key="1">
    <citation type="journal article" date="2019" name="Int. J. Syst. Evol. Microbiol.">
        <title>The Global Catalogue of Microorganisms (GCM) 10K type strain sequencing project: providing services to taxonomists for standard genome sequencing and annotation.</title>
        <authorList>
            <consortium name="The Broad Institute Genomics Platform"/>
            <consortium name="The Broad Institute Genome Sequencing Center for Infectious Disease"/>
            <person name="Wu L."/>
            <person name="Ma J."/>
        </authorList>
    </citation>
    <scope>NUCLEOTIDE SEQUENCE [LARGE SCALE GENOMIC DNA]</scope>
    <source>
        <strain evidence="8">CCUG 57942</strain>
    </source>
</reference>
<keyword evidence="4" id="KW-0106">Calcium</keyword>
<dbReference type="Proteomes" id="UP001597389">
    <property type="component" value="Unassembled WGS sequence"/>
</dbReference>
<comment type="caution">
    <text evidence="7">The sequence shown here is derived from an EMBL/GenBank/DDBJ whole genome shotgun (WGS) entry which is preliminary data.</text>
</comment>
<dbReference type="Gene3D" id="3.30.1120.10">
    <property type="match status" value="1"/>
</dbReference>
<feature type="signal peptide" evidence="5">
    <location>
        <begin position="1"/>
        <end position="19"/>
    </location>
</feature>
<dbReference type="InterPro" id="IPR024607">
    <property type="entry name" value="Sulfatase_CS"/>
</dbReference>
<dbReference type="PROSITE" id="PS00523">
    <property type="entry name" value="SULFATASE_1"/>
    <property type="match status" value="1"/>
</dbReference>
<feature type="chain" id="PRO_5047030585" evidence="5">
    <location>
        <begin position="20"/>
        <end position="448"/>
    </location>
</feature>
<feature type="domain" description="Sulfatase N-terminal" evidence="6">
    <location>
        <begin position="22"/>
        <end position="347"/>
    </location>
</feature>
<protein>
    <submittedName>
        <fullName evidence="7">Sulfatase</fullName>
    </submittedName>
</protein>
<dbReference type="PROSITE" id="PS00149">
    <property type="entry name" value="SULFATASE_2"/>
    <property type="match status" value="1"/>
</dbReference>
<accession>A0ABW4ZB27</accession>
<evidence type="ECO:0000256" key="5">
    <source>
        <dbReference type="SAM" id="SignalP"/>
    </source>
</evidence>
<dbReference type="Pfam" id="PF00884">
    <property type="entry name" value="Sulfatase"/>
    <property type="match status" value="1"/>
</dbReference>
<sequence>MFRSTLIFLALALSQLAPAQKPNIILIFTDDQGYNDLSCFGSTTIKTPHIDTLAKEGTKLTSFYSPSPVCTPSRAGLLTGCYPKRVGLEKGVLFPYSKRGLHPEEVTIAEVLRSAGYATACIGKWHLGHHPPFLPTQQGFDYYYGIPYSNDMAHPDNRGKPKGNQDNIWLNQKTATQSWNTPLLENDRIIELPVDQRTITRRYTDKAIDFIANNKERPFFLYIPHSMPHIPLFVPEDCYDPNPLNAYKTVIEHIDSEVGRLVNALKAQQLTENTIIIFTSDNGPWLRFEHHGGSAKPLRDGKGTTFEGGQRVPCIIWGPNIIPANTTNDALASHIDLFPTLASLAGAEMKTRGPIDGLDLSATLTTSAPSPRDTFLYYSSQGKLEGIRHGSWKFLIKKNTPMLFNLHNDIAEKHNLAPHMPDKCQMLRTRMRKLDHTITNQKRPAANL</sequence>
<organism evidence="7 8">
    <name type="scientific">Rubritalea tangerina</name>
    <dbReference type="NCBI Taxonomy" id="430798"/>
    <lineage>
        <taxon>Bacteria</taxon>
        <taxon>Pseudomonadati</taxon>
        <taxon>Verrucomicrobiota</taxon>
        <taxon>Verrucomicrobiia</taxon>
        <taxon>Verrucomicrobiales</taxon>
        <taxon>Rubritaleaceae</taxon>
        <taxon>Rubritalea</taxon>
    </lineage>
</organism>
<evidence type="ECO:0000313" key="7">
    <source>
        <dbReference type="EMBL" id="MFD2158761.1"/>
    </source>
</evidence>
<dbReference type="Gene3D" id="3.40.720.10">
    <property type="entry name" value="Alkaline Phosphatase, subunit A"/>
    <property type="match status" value="1"/>
</dbReference>
<dbReference type="EMBL" id="JBHUJB010000033">
    <property type="protein sequence ID" value="MFD2158761.1"/>
    <property type="molecule type" value="Genomic_DNA"/>
</dbReference>
<name>A0ABW4ZB27_9BACT</name>
<dbReference type="PANTHER" id="PTHR42693:SF53">
    <property type="entry name" value="ENDO-4-O-SULFATASE"/>
    <property type="match status" value="1"/>
</dbReference>
<evidence type="ECO:0000313" key="8">
    <source>
        <dbReference type="Proteomes" id="UP001597389"/>
    </source>
</evidence>
<evidence type="ECO:0000256" key="3">
    <source>
        <dbReference type="ARBA" id="ARBA00022801"/>
    </source>
</evidence>
<dbReference type="InterPro" id="IPR050738">
    <property type="entry name" value="Sulfatase"/>
</dbReference>
<dbReference type="SUPFAM" id="SSF53649">
    <property type="entry name" value="Alkaline phosphatase-like"/>
    <property type="match status" value="1"/>
</dbReference>
<keyword evidence="3" id="KW-0378">Hydrolase</keyword>
<dbReference type="PANTHER" id="PTHR42693">
    <property type="entry name" value="ARYLSULFATASE FAMILY MEMBER"/>
    <property type="match status" value="1"/>
</dbReference>
<dbReference type="InterPro" id="IPR017850">
    <property type="entry name" value="Alkaline_phosphatase_core_sf"/>
</dbReference>
<keyword evidence="8" id="KW-1185">Reference proteome</keyword>
<dbReference type="RefSeq" id="WP_377088198.1">
    <property type="nucleotide sequence ID" value="NZ_JBHSJL010000014.1"/>
</dbReference>
<dbReference type="InterPro" id="IPR000917">
    <property type="entry name" value="Sulfatase_N"/>
</dbReference>
<evidence type="ECO:0000256" key="4">
    <source>
        <dbReference type="ARBA" id="ARBA00022837"/>
    </source>
</evidence>
<keyword evidence="2" id="KW-0479">Metal-binding</keyword>
<keyword evidence="5" id="KW-0732">Signal</keyword>
<gene>
    <name evidence="7" type="ORF">ACFSW8_07625</name>
</gene>
<dbReference type="CDD" id="cd16026">
    <property type="entry name" value="GALNS_like"/>
    <property type="match status" value="1"/>
</dbReference>
<evidence type="ECO:0000256" key="1">
    <source>
        <dbReference type="ARBA" id="ARBA00008779"/>
    </source>
</evidence>
<evidence type="ECO:0000259" key="6">
    <source>
        <dbReference type="Pfam" id="PF00884"/>
    </source>
</evidence>